<proteinExistence type="predicted"/>
<gene>
    <name evidence="1" type="ORF">ZEAMMB73_Zm00001d036176</name>
</gene>
<name>A0A1D6LL44_MAIZE</name>
<dbReference type="EMBL" id="CM000782">
    <property type="protein sequence ID" value="AQK80404.1"/>
    <property type="molecule type" value="Genomic_DNA"/>
</dbReference>
<evidence type="ECO:0000313" key="1">
    <source>
        <dbReference type="EMBL" id="AQK80404.1"/>
    </source>
</evidence>
<accession>A0A1D6LL44</accession>
<reference evidence="1" key="1">
    <citation type="submission" date="2015-12" db="EMBL/GenBank/DDBJ databases">
        <title>Update maize B73 reference genome by single molecule sequencing technologies.</title>
        <authorList>
            <consortium name="Maize Genome Sequencing Project"/>
            <person name="Ware D."/>
        </authorList>
    </citation>
    <scope>NUCLEOTIDE SEQUENCE</scope>
    <source>
        <tissue evidence="1">Seedling</tissue>
    </source>
</reference>
<sequence>MCFDSLEVNSARVDCLVRSSAPSSPCSRHQSRAVWFGPMATLVRTCSVSGAPSRPCIAASCSDRSCIRVQPLWRNWEIVRWKTFL</sequence>
<organism evidence="1">
    <name type="scientific">Zea mays</name>
    <name type="common">Maize</name>
    <dbReference type="NCBI Taxonomy" id="4577"/>
    <lineage>
        <taxon>Eukaryota</taxon>
        <taxon>Viridiplantae</taxon>
        <taxon>Streptophyta</taxon>
        <taxon>Embryophyta</taxon>
        <taxon>Tracheophyta</taxon>
        <taxon>Spermatophyta</taxon>
        <taxon>Magnoliopsida</taxon>
        <taxon>Liliopsida</taxon>
        <taxon>Poales</taxon>
        <taxon>Poaceae</taxon>
        <taxon>PACMAD clade</taxon>
        <taxon>Panicoideae</taxon>
        <taxon>Andropogonodae</taxon>
        <taxon>Andropogoneae</taxon>
        <taxon>Tripsacinae</taxon>
        <taxon>Zea</taxon>
    </lineage>
</organism>
<protein>
    <submittedName>
        <fullName evidence="1">Uncharacterized protein</fullName>
    </submittedName>
</protein>
<dbReference type="AlphaFoldDB" id="A0A1D6LL44"/>